<dbReference type="EMBL" id="BGZK01000186">
    <property type="protein sequence ID" value="GBP26858.1"/>
    <property type="molecule type" value="Genomic_DNA"/>
</dbReference>
<dbReference type="OrthoDB" id="7487383at2759"/>
<dbReference type="Proteomes" id="UP000299102">
    <property type="component" value="Unassembled WGS sequence"/>
</dbReference>
<sequence>MKEVKNENWSDLMVEVSPSHKVYWELAKALKTKGTVPTPALKRPDKSIVLYDWEKAECLGDSIEHQCIENPLTTWNILVAWKRRFVTESPFHTKTI</sequence>
<organism evidence="1 2">
    <name type="scientific">Eumeta variegata</name>
    <name type="common">Bagworm moth</name>
    <name type="synonym">Eumeta japonica</name>
    <dbReference type="NCBI Taxonomy" id="151549"/>
    <lineage>
        <taxon>Eukaryota</taxon>
        <taxon>Metazoa</taxon>
        <taxon>Ecdysozoa</taxon>
        <taxon>Arthropoda</taxon>
        <taxon>Hexapoda</taxon>
        <taxon>Insecta</taxon>
        <taxon>Pterygota</taxon>
        <taxon>Neoptera</taxon>
        <taxon>Endopterygota</taxon>
        <taxon>Lepidoptera</taxon>
        <taxon>Glossata</taxon>
        <taxon>Ditrysia</taxon>
        <taxon>Tineoidea</taxon>
        <taxon>Psychidae</taxon>
        <taxon>Oiketicinae</taxon>
        <taxon>Eumeta</taxon>
    </lineage>
</organism>
<proteinExistence type="predicted"/>
<gene>
    <name evidence="1" type="ORF">EVAR_16438_1</name>
</gene>
<dbReference type="AlphaFoldDB" id="A0A4C1UK92"/>
<comment type="caution">
    <text evidence="1">The sequence shown here is derived from an EMBL/GenBank/DDBJ whole genome shotgun (WGS) entry which is preliminary data.</text>
</comment>
<evidence type="ECO:0000313" key="2">
    <source>
        <dbReference type="Proteomes" id="UP000299102"/>
    </source>
</evidence>
<name>A0A4C1UK92_EUMVA</name>
<evidence type="ECO:0000313" key="1">
    <source>
        <dbReference type="EMBL" id="GBP26858.1"/>
    </source>
</evidence>
<accession>A0A4C1UK92</accession>
<keyword evidence="2" id="KW-1185">Reference proteome</keyword>
<protein>
    <submittedName>
        <fullName evidence="1">Uncharacterized protein</fullName>
    </submittedName>
</protein>
<reference evidence="1 2" key="1">
    <citation type="journal article" date="2019" name="Commun. Biol.">
        <title>The bagworm genome reveals a unique fibroin gene that provides high tensile strength.</title>
        <authorList>
            <person name="Kono N."/>
            <person name="Nakamura H."/>
            <person name="Ohtoshi R."/>
            <person name="Tomita M."/>
            <person name="Numata K."/>
            <person name="Arakawa K."/>
        </authorList>
    </citation>
    <scope>NUCLEOTIDE SEQUENCE [LARGE SCALE GENOMIC DNA]</scope>
</reference>